<reference evidence="1" key="1">
    <citation type="submission" date="2021-01" db="EMBL/GenBank/DDBJ databases">
        <title>Chromosome-level genome assembly of a human fungal pathogen reveals clustering of transcriptionally co-regulated genes.</title>
        <authorList>
            <person name="Voorhies M."/>
            <person name="Cohen S."/>
            <person name="Shea T.P."/>
            <person name="Petrus S."/>
            <person name="Munoz J.F."/>
            <person name="Poplawski S."/>
            <person name="Goldman W.E."/>
            <person name="Michael T."/>
            <person name="Cuomo C.A."/>
            <person name="Sil A."/>
            <person name="Beyhan S."/>
        </authorList>
    </citation>
    <scope>NUCLEOTIDE SEQUENCE</scope>
    <source>
        <strain evidence="1">H88</strain>
    </source>
</reference>
<dbReference type="Proteomes" id="UP000663419">
    <property type="component" value="Chromosome 2"/>
</dbReference>
<name>A0A8A1LEW7_AJEC8</name>
<organism evidence="1 2">
    <name type="scientific">Ajellomyces capsulatus (strain H88)</name>
    <name type="common">Darling's disease fungus</name>
    <name type="synonym">Histoplasma capsulatum</name>
    <dbReference type="NCBI Taxonomy" id="544711"/>
    <lineage>
        <taxon>Eukaryota</taxon>
        <taxon>Fungi</taxon>
        <taxon>Dikarya</taxon>
        <taxon>Ascomycota</taxon>
        <taxon>Pezizomycotina</taxon>
        <taxon>Eurotiomycetes</taxon>
        <taxon>Eurotiomycetidae</taxon>
        <taxon>Onygenales</taxon>
        <taxon>Ajellomycetaceae</taxon>
        <taxon>Histoplasma</taxon>
    </lineage>
</organism>
<sequence>MATLNQINILKLSDLPKRAVLNQDADENGCVFLPWNLSEDGKSYLPPSAIVALALNEVGRALGMGTFTYIPASVPFMPLCIPEVFFTSRKWTEQDKRNWDDASHRQKLQIVSEVRSQELAIPIRVLVYGYPQEYMSFAKERARLSGAIITYDSRPFVGWYREYASRRNGDKGHVSIDLLQHEAWFNSMHCEDNFALVQRLLQMWNEPVYYGVQVIGYVLKKLDDLKKRHKDAESKTSCKGGAEIPKLKTAGLDLRSLARFALEECDAEYLEE</sequence>
<accession>A0A8A1LEW7</accession>
<dbReference type="AlphaFoldDB" id="A0A8A1LEW7"/>
<dbReference type="EMBL" id="CP069103">
    <property type="protein sequence ID" value="QSS52090.1"/>
    <property type="molecule type" value="Genomic_DNA"/>
</dbReference>
<evidence type="ECO:0000313" key="1">
    <source>
        <dbReference type="EMBL" id="QSS52090.1"/>
    </source>
</evidence>
<evidence type="ECO:0000313" key="2">
    <source>
        <dbReference type="Proteomes" id="UP000663419"/>
    </source>
</evidence>
<dbReference type="VEuPathDB" id="FungiDB:I7I53_07595"/>
<protein>
    <submittedName>
        <fullName evidence="1">Uncharacterized protein</fullName>
    </submittedName>
</protein>
<gene>
    <name evidence="1" type="ORF">I7I53_07595</name>
</gene>
<proteinExistence type="predicted"/>